<comment type="cofactor">
    <cofactor evidence="1 4">
        <name>pyridoxal 5'-phosphate</name>
        <dbReference type="ChEBI" id="CHEBI:597326"/>
    </cofactor>
</comment>
<gene>
    <name evidence="5" type="ORF">HOP12_14010</name>
</gene>
<dbReference type="GO" id="GO:0016846">
    <property type="term" value="F:carbon-sulfur lyase activity"/>
    <property type="evidence" value="ECO:0007669"/>
    <property type="project" value="TreeGrafter"/>
</dbReference>
<evidence type="ECO:0000313" key="6">
    <source>
        <dbReference type="Proteomes" id="UP000580839"/>
    </source>
</evidence>
<proteinExistence type="inferred from homology"/>
<dbReference type="PANTHER" id="PTHR11808">
    <property type="entry name" value="TRANS-SULFURATION ENZYME FAMILY MEMBER"/>
    <property type="match status" value="1"/>
</dbReference>
<feature type="modified residue" description="N6-(pyridoxal phosphate)lysine" evidence="3">
    <location>
        <position position="184"/>
    </location>
</feature>
<dbReference type="FunFam" id="3.40.640.10:FF:000046">
    <property type="entry name" value="Cystathionine gamma-lyase"/>
    <property type="match status" value="1"/>
</dbReference>
<keyword evidence="5" id="KW-0032">Aminotransferase</keyword>
<dbReference type="EMBL" id="JABFRW010000183">
    <property type="protein sequence ID" value="NOT35254.1"/>
    <property type="molecule type" value="Genomic_DNA"/>
</dbReference>
<evidence type="ECO:0000256" key="3">
    <source>
        <dbReference type="PIRSR" id="PIRSR001434-2"/>
    </source>
</evidence>
<sequence>MSTPIVHSSTFGFESLDAMNDEQQRGAASAYYQRVGHPTVHVVERRLADLEGAEAALLFPSGMAAISSAFLAYLKHGDHVVALDQCYGGTHDLLQWGSEHFGWQYTLVDGREPDRFEAAFRANTRLFHVESPTNPMLCVVDLDRGARLAHSKGALFTCDNTYASPIGQHPLAHGADLVMHSATKSIGGHSDLLAGFVAGARQAVERVWKVRKVFGPMPDPALAWQIERSLKTLALRLTAMNANAAQLAAQLSTLAGIRQVYYPGLAGHPGHAIAARQMPLGFGHVVSIDVIGGAAAAEAVVNHLRLIRHAPSLGGVDSLASLPAHTSHIQLGAEGRARAGIPEGVIRLSIGVEDAVDLWADLVQALAKVPAAVR</sequence>
<evidence type="ECO:0000313" key="5">
    <source>
        <dbReference type="EMBL" id="NOT35254.1"/>
    </source>
</evidence>
<dbReference type="AlphaFoldDB" id="A0A849SRJ3"/>
<evidence type="ECO:0000256" key="1">
    <source>
        <dbReference type="ARBA" id="ARBA00001933"/>
    </source>
</evidence>
<keyword evidence="5" id="KW-0808">Transferase</keyword>
<dbReference type="InterPro" id="IPR015424">
    <property type="entry name" value="PyrdxlP-dep_Trfase"/>
</dbReference>
<dbReference type="GO" id="GO:0008483">
    <property type="term" value="F:transaminase activity"/>
    <property type="evidence" value="ECO:0007669"/>
    <property type="project" value="UniProtKB-KW"/>
</dbReference>
<dbReference type="GO" id="GO:0005737">
    <property type="term" value="C:cytoplasm"/>
    <property type="evidence" value="ECO:0007669"/>
    <property type="project" value="TreeGrafter"/>
</dbReference>
<organism evidence="5 6">
    <name type="scientific">Eiseniibacteriota bacterium</name>
    <dbReference type="NCBI Taxonomy" id="2212470"/>
    <lineage>
        <taxon>Bacteria</taxon>
        <taxon>Candidatus Eiseniibacteriota</taxon>
    </lineage>
</organism>
<dbReference type="CDD" id="cd00614">
    <property type="entry name" value="CGS_like"/>
    <property type="match status" value="1"/>
</dbReference>
<dbReference type="Proteomes" id="UP000580839">
    <property type="component" value="Unassembled WGS sequence"/>
</dbReference>
<dbReference type="Gene3D" id="3.40.640.10">
    <property type="entry name" value="Type I PLP-dependent aspartate aminotransferase-like (Major domain)"/>
    <property type="match status" value="1"/>
</dbReference>
<accession>A0A849SRJ3</accession>
<dbReference type="Pfam" id="PF01053">
    <property type="entry name" value="Cys_Met_Meta_PP"/>
    <property type="match status" value="1"/>
</dbReference>
<dbReference type="InterPro" id="IPR000277">
    <property type="entry name" value="Cys/Met-Metab_PyrdxlP-dep_enz"/>
</dbReference>
<dbReference type="GO" id="GO:0019346">
    <property type="term" value="P:transsulfuration"/>
    <property type="evidence" value="ECO:0007669"/>
    <property type="project" value="InterPro"/>
</dbReference>
<dbReference type="PIRSF" id="PIRSF001434">
    <property type="entry name" value="CGS"/>
    <property type="match status" value="1"/>
</dbReference>
<dbReference type="InterPro" id="IPR015421">
    <property type="entry name" value="PyrdxlP-dep_Trfase_major"/>
</dbReference>
<evidence type="ECO:0000256" key="2">
    <source>
        <dbReference type="ARBA" id="ARBA00022898"/>
    </source>
</evidence>
<name>A0A849SRJ3_UNCEI</name>
<keyword evidence="2 3" id="KW-0663">Pyridoxal phosphate</keyword>
<comment type="caution">
    <text evidence="5">The sequence shown here is derived from an EMBL/GenBank/DDBJ whole genome shotgun (WGS) entry which is preliminary data.</text>
</comment>
<dbReference type="InterPro" id="IPR015422">
    <property type="entry name" value="PyrdxlP-dep_Trfase_small"/>
</dbReference>
<reference evidence="5 6" key="1">
    <citation type="submission" date="2020-04" db="EMBL/GenBank/DDBJ databases">
        <title>Metagenomic profiling of ammonia- and methane-oxidizing microorganisms in a Dutch drinking water treatment plant.</title>
        <authorList>
            <person name="Poghosyan L."/>
            <person name="Leucker S."/>
        </authorList>
    </citation>
    <scope>NUCLEOTIDE SEQUENCE [LARGE SCALE GENOMIC DNA]</scope>
    <source>
        <strain evidence="5">S-RSF-IL-03</strain>
    </source>
</reference>
<evidence type="ECO:0000256" key="4">
    <source>
        <dbReference type="RuleBase" id="RU362118"/>
    </source>
</evidence>
<comment type="similarity">
    <text evidence="4">Belongs to the trans-sulfuration enzymes family.</text>
</comment>
<protein>
    <submittedName>
        <fullName evidence="5">Aminotransferase class I/II-fold pyridoxal phosphate-dependent enzyme</fullName>
    </submittedName>
</protein>
<dbReference type="Gene3D" id="3.90.1150.10">
    <property type="entry name" value="Aspartate Aminotransferase, domain 1"/>
    <property type="match status" value="1"/>
</dbReference>
<dbReference type="GO" id="GO:0030170">
    <property type="term" value="F:pyridoxal phosphate binding"/>
    <property type="evidence" value="ECO:0007669"/>
    <property type="project" value="InterPro"/>
</dbReference>
<dbReference type="SUPFAM" id="SSF53383">
    <property type="entry name" value="PLP-dependent transferases"/>
    <property type="match status" value="1"/>
</dbReference>